<keyword evidence="3" id="KW-1185">Reference proteome</keyword>
<dbReference type="VEuPathDB" id="FungiDB:LEMA_P069130.1"/>
<accession>E4ZJX0</accession>
<organism evidence="3">
    <name type="scientific">Leptosphaeria maculans (strain JN3 / isolate v23.1.3 / race Av1-4-5-6-7-8)</name>
    <name type="common">Blackleg fungus</name>
    <name type="synonym">Phoma lingam</name>
    <dbReference type="NCBI Taxonomy" id="985895"/>
    <lineage>
        <taxon>Eukaryota</taxon>
        <taxon>Fungi</taxon>
        <taxon>Dikarya</taxon>
        <taxon>Ascomycota</taxon>
        <taxon>Pezizomycotina</taxon>
        <taxon>Dothideomycetes</taxon>
        <taxon>Pleosporomycetidae</taxon>
        <taxon>Pleosporales</taxon>
        <taxon>Pleosporineae</taxon>
        <taxon>Leptosphaeriaceae</taxon>
        <taxon>Plenodomus</taxon>
        <taxon>Plenodomus lingam/Leptosphaeria maculans species complex</taxon>
    </lineage>
</organism>
<dbReference type="HOGENOM" id="CLU_1468419_0_0_1"/>
<dbReference type="InParanoid" id="E4ZJX0"/>
<dbReference type="Proteomes" id="UP000002668">
    <property type="component" value="Genome"/>
</dbReference>
<reference evidence="3" key="1">
    <citation type="journal article" date="2011" name="Nat. Commun.">
        <title>Effector diversification within compartments of the Leptosphaeria maculans genome affected by Repeat-Induced Point mutations.</title>
        <authorList>
            <person name="Rouxel T."/>
            <person name="Grandaubert J."/>
            <person name="Hane J.K."/>
            <person name="Hoede C."/>
            <person name="van de Wouw A.P."/>
            <person name="Couloux A."/>
            <person name="Dominguez V."/>
            <person name="Anthouard V."/>
            <person name="Bally P."/>
            <person name="Bourras S."/>
            <person name="Cozijnsen A.J."/>
            <person name="Ciuffetti L.M."/>
            <person name="Degrave A."/>
            <person name="Dilmaghani A."/>
            <person name="Duret L."/>
            <person name="Fudal I."/>
            <person name="Goodwin S.B."/>
            <person name="Gout L."/>
            <person name="Glaser N."/>
            <person name="Linglin J."/>
            <person name="Kema G.H.J."/>
            <person name="Lapalu N."/>
            <person name="Lawrence C.B."/>
            <person name="May K."/>
            <person name="Meyer M."/>
            <person name="Ollivier B."/>
            <person name="Poulain J."/>
            <person name="Schoch C.L."/>
            <person name="Simon A."/>
            <person name="Spatafora J.W."/>
            <person name="Stachowiak A."/>
            <person name="Turgeon B.G."/>
            <person name="Tyler B.M."/>
            <person name="Vincent D."/>
            <person name="Weissenbach J."/>
            <person name="Amselem J."/>
            <person name="Quesneville H."/>
            <person name="Oliver R.P."/>
            <person name="Wincker P."/>
            <person name="Balesdent M.-H."/>
            <person name="Howlett B.J."/>
        </authorList>
    </citation>
    <scope>NUCLEOTIDE SEQUENCE [LARGE SCALE GENOMIC DNA]</scope>
    <source>
        <strain evidence="3">JN3 / isolate v23.1.3 / race Av1-4-5-6-7-8</strain>
    </source>
</reference>
<dbReference type="EMBL" id="FP929072">
    <property type="protein sequence ID" value="CBX91405.1"/>
    <property type="molecule type" value="Genomic_DNA"/>
</dbReference>
<sequence>MPALPAIRPLSSLQNSHALLVPPRSVSRHITPFPDEQSALSLVLEIISHKHPRTAAPPSNEFRRVSEKAGERGREGIGGIVYMDGDGDWMIWYGCRDAVAIEFGQASLQHSDSTPDCCLYALPTVFEVVIGWVPSTCPVLTSRTSPRHTPSQAGIIGVHIPQQRLSNELATIDNSFVSTHQNCV</sequence>
<evidence type="ECO:0000313" key="2">
    <source>
        <dbReference type="EMBL" id="CBX91405.1"/>
    </source>
</evidence>
<evidence type="ECO:0000256" key="1">
    <source>
        <dbReference type="SAM" id="MobiDB-lite"/>
    </source>
</evidence>
<dbReference type="AlphaFoldDB" id="E4ZJX0"/>
<name>E4ZJX0_LEPMJ</name>
<protein>
    <submittedName>
        <fullName evidence="2">Predicted protein</fullName>
    </submittedName>
</protein>
<proteinExistence type="predicted"/>
<feature type="compositionally biased region" description="Basic and acidic residues" evidence="1">
    <location>
        <begin position="61"/>
        <end position="70"/>
    </location>
</feature>
<feature type="region of interest" description="Disordered" evidence="1">
    <location>
        <begin position="51"/>
        <end position="70"/>
    </location>
</feature>
<evidence type="ECO:0000313" key="3">
    <source>
        <dbReference type="Proteomes" id="UP000002668"/>
    </source>
</evidence>
<gene>
    <name evidence="2" type="ORF">LEMA_P069130.1</name>
</gene>